<evidence type="ECO:0000256" key="7">
    <source>
        <dbReference type="ARBA" id="ARBA00019046"/>
    </source>
</evidence>
<dbReference type="InterPro" id="IPR050464">
    <property type="entry name" value="Zeta_carotene_desat/Oxidored"/>
</dbReference>
<evidence type="ECO:0000256" key="1">
    <source>
        <dbReference type="ARBA" id="ARBA00001755"/>
    </source>
</evidence>
<dbReference type="PANTHER" id="PTHR42923:SF3">
    <property type="entry name" value="PROTOPORPHYRINOGEN OXIDASE"/>
    <property type="match status" value="1"/>
</dbReference>
<dbReference type="InterPro" id="IPR002937">
    <property type="entry name" value="Amino_oxidase"/>
</dbReference>
<keyword evidence="9 12" id="KW-0274">FAD</keyword>
<evidence type="ECO:0000313" key="14">
    <source>
        <dbReference type="EMBL" id="EGD53955.1"/>
    </source>
</evidence>
<evidence type="ECO:0000256" key="12">
    <source>
        <dbReference type="RuleBase" id="RU364052"/>
    </source>
</evidence>
<keyword evidence="12" id="KW-0963">Cytoplasm</keyword>
<protein>
    <recommendedName>
        <fullName evidence="7 12">Coproporphyrinogen III oxidase</fullName>
        <ecNumber evidence="6 12">1.3.3.15</ecNumber>
    </recommendedName>
</protein>
<keyword evidence="10 12" id="KW-0560">Oxidoreductase</keyword>
<dbReference type="PRINTS" id="PR00419">
    <property type="entry name" value="ADXRDTASE"/>
</dbReference>
<comment type="pathway">
    <text evidence="4 12">Porphyrin-containing compound metabolism; protoheme biosynthesis.</text>
</comment>
<dbReference type="RefSeq" id="WP_009680362.1">
    <property type="nucleotide sequence ID" value="NZ_AEUD01000015.1"/>
</dbReference>
<feature type="domain" description="Amine oxidase" evidence="13">
    <location>
        <begin position="14"/>
        <end position="455"/>
    </location>
</feature>
<evidence type="ECO:0000256" key="2">
    <source>
        <dbReference type="ARBA" id="ARBA00001974"/>
    </source>
</evidence>
<gene>
    <name evidence="14" type="ORF">SCNU_15829</name>
</gene>
<dbReference type="SUPFAM" id="SSF51905">
    <property type="entry name" value="FAD/NAD(P)-binding domain"/>
    <property type="match status" value="1"/>
</dbReference>
<accession>F1YMM0</accession>
<evidence type="ECO:0000313" key="15">
    <source>
        <dbReference type="Proteomes" id="UP000035065"/>
    </source>
</evidence>
<dbReference type="Gene3D" id="3.50.50.60">
    <property type="entry name" value="FAD/NAD(P)-binding domain"/>
    <property type="match status" value="1"/>
</dbReference>
<comment type="subcellular location">
    <subcellularLocation>
        <location evidence="12">Cytoplasm</location>
    </subcellularLocation>
</comment>
<name>F1YMM0_9ACTN</name>
<evidence type="ECO:0000256" key="4">
    <source>
        <dbReference type="ARBA" id="ARBA00004744"/>
    </source>
</evidence>
<evidence type="ECO:0000256" key="10">
    <source>
        <dbReference type="ARBA" id="ARBA00023002"/>
    </source>
</evidence>
<keyword evidence="11 12" id="KW-0350">Heme biosynthesis</keyword>
<dbReference type="SUPFAM" id="SSF54373">
    <property type="entry name" value="FAD-linked reductases, C-terminal domain"/>
    <property type="match status" value="1"/>
</dbReference>
<evidence type="ECO:0000259" key="13">
    <source>
        <dbReference type="Pfam" id="PF01593"/>
    </source>
</evidence>
<dbReference type="NCBIfam" id="TIGR00562">
    <property type="entry name" value="proto_IX_ox"/>
    <property type="match status" value="1"/>
</dbReference>
<reference evidence="14 15" key="1">
    <citation type="journal article" date="2011" name="J. Bacteriol.">
        <title>Draft Genome Sequence of Gordonia neofelifaecis NRRL B-59395, a Cholesterol-Degrading Actinomycete.</title>
        <authorList>
            <person name="Ge F."/>
            <person name="Li W."/>
            <person name="Chen G."/>
            <person name="Liu Y."/>
            <person name="Zhang G."/>
            <person name="Yong B."/>
            <person name="Wang Q."/>
            <person name="Wang N."/>
            <person name="Huang Z."/>
            <person name="Li W."/>
            <person name="Wang J."/>
            <person name="Wu C."/>
            <person name="Xie Q."/>
            <person name="Liu G."/>
        </authorList>
    </citation>
    <scope>NUCLEOTIDE SEQUENCE [LARGE SCALE GENOMIC DNA]</scope>
    <source>
        <strain evidence="14 15">NRRL B-59395</strain>
    </source>
</reference>
<comment type="caution">
    <text evidence="14">The sequence shown here is derived from an EMBL/GenBank/DDBJ whole genome shotgun (WGS) entry which is preliminary data.</text>
</comment>
<sequence length="462" mass="46797">MSRSRRVAVIGAGVSGLTAAYRLRREFGDDITIDVYDEADRPGGLLRMADVGGTAADVGAEAFIVRRPEALQLVTELGLADRIVSPGPLRPAIWSGAALHPLPTPALMGIPAAPASVAGLVDAADLERMAGEPDAPFAWTPGDDPSVGELVGERFGRSVVARSVDPMLGGVYSALADQLGLREAVPALARALDDGAPSLTAAVDAVLAAGASGTGPVFGALRGGYRELVEALLAAGRAEVRYGTEVVGVRPGAAGVTVTLDDAAEGRAVDYDAAVIAVPIWSAARLLADAAPDVASVFGDVRAAGSAVVAVAVAEETPLPEHSGVLVATDAGLRIKAVTLSSQKWPHLRSGPVRTLRTSFGRLGDPVVSTDDELITASVSDLGTLFTAAGLPAPEIVDAVVQRWPGGLPHYAPGHLARVREAFAAVPGRIGVAGSGYAGVGVPACIGTAEAAVAGITAYLHT</sequence>
<dbReference type="Gene3D" id="1.10.3110.10">
    <property type="entry name" value="protoporphyrinogen ix oxidase, domain 3"/>
    <property type="match status" value="1"/>
</dbReference>
<evidence type="ECO:0000256" key="5">
    <source>
        <dbReference type="ARBA" id="ARBA00008310"/>
    </source>
</evidence>
<keyword evidence="15" id="KW-1185">Reference proteome</keyword>
<comment type="cofactor">
    <cofactor evidence="2 12">
        <name>FAD</name>
        <dbReference type="ChEBI" id="CHEBI:57692"/>
    </cofactor>
</comment>
<dbReference type="EMBL" id="AEUD01000015">
    <property type="protein sequence ID" value="EGD53955.1"/>
    <property type="molecule type" value="Genomic_DNA"/>
</dbReference>
<dbReference type="InterPro" id="IPR004572">
    <property type="entry name" value="Protoporphyrinogen_oxidase"/>
</dbReference>
<dbReference type="GO" id="GO:0004729">
    <property type="term" value="F:oxygen-dependent protoporphyrinogen oxidase activity"/>
    <property type="evidence" value="ECO:0007669"/>
    <property type="project" value="UniProtKB-UniRule"/>
</dbReference>
<comment type="similarity">
    <text evidence="5 12">Belongs to the protoporphyrinogen/coproporphyrinogen oxidase family. Coproporphyrinogen III oxidase subfamily.</text>
</comment>
<evidence type="ECO:0000256" key="8">
    <source>
        <dbReference type="ARBA" id="ARBA00022630"/>
    </source>
</evidence>
<evidence type="ECO:0000256" key="3">
    <source>
        <dbReference type="ARBA" id="ARBA00002185"/>
    </source>
</evidence>
<evidence type="ECO:0000256" key="11">
    <source>
        <dbReference type="ARBA" id="ARBA00023133"/>
    </source>
</evidence>
<dbReference type="GO" id="GO:0006783">
    <property type="term" value="P:heme biosynthetic process"/>
    <property type="evidence" value="ECO:0007669"/>
    <property type="project" value="UniProtKB-UniRule"/>
</dbReference>
<keyword evidence="8 12" id="KW-0285">Flavoprotein</keyword>
<dbReference type="OrthoDB" id="4496419at2"/>
<dbReference type="GO" id="GO:0005737">
    <property type="term" value="C:cytoplasm"/>
    <property type="evidence" value="ECO:0007669"/>
    <property type="project" value="UniProtKB-SubCell"/>
</dbReference>
<evidence type="ECO:0000256" key="6">
    <source>
        <dbReference type="ARBA" id="ARBA00012402"/>
    </source>
</evidence>
<dbReference type="AlphaFoldDB" id="F1YMM0"/>
<dbReference type="Gene3D" id="3.90.660.20">
    <property type="entry name" value="Protoporphyrinogen oxidase, mitochondrial, domain 2"/>
    <property type="match status" value="1"/>
</dbReference>
<proteinExistence type="inferred from homology"/>
<dbReference type="Proteomes" id="UP000035065">
    <property type="component" value="Unassembled WGS sequence"/>
</dbReference>
<dbReference type="Pfam" id="PF01593">
    <property type="entry name" value="Amino_oxidase"/>
    <property type="match status" value="1"/>
</dbReference>
<dbReference type="eggNOG" id="COG1232">
    <property type="taxonomic scope" value="Bacteria"/>
</dbReference>
<dbReference type="PANTHER" id="PTHR42923">
    <property type="entry name" value="PROTOPORPHYRINOGEN OXIDASE"/>
    <property type="match status" value="1"/>
</dbReference>
<dbReference type="EC" id="1.3.3.15" evidence="6 12"/>
<organism evidence="14 15">
    <name type="scientific">Gordonia neofelifaecis NRRL B-59395</name>
    <dbReference type="NCBI Taxonomy" id="644548"/>
    <lineage>
        <taxon>Bacteria</taxon>
        <taxon>Bacillati</taxon>
        <taxon>Actinomycetota</taxon>
        <taxon>Actinomycetes</taxon>
        <taxon>Mycobacteriales</taxon>
        <taxon>Gordoniaceae</taxon>
        <taxon>Gordonia</taxon>
    </lineage>
</organism>
<dbReference type="InterPro" id="IPR036188">
    <property type="entry name" value="FAD/NAD-bd_sf"/>
</dbReference>
<comment type="function">
    <text evidence="3 12">Involved in coproporphyrin-dependent heme b biosynthesis. Catalyzes the oxidation of coproporphyrinogen III to coproporphyrin III.</text>
</comment>
<evidence type="ECO:0000256" key="9">
    <source>
        <dbReference type="ARBA" id="ARBA00022827"/>
    </source>
</evidence>
<comment type="catalytic activity">
    <reaction evidence="1">
        <text>coproporphyrinogen III + 3 O2 = coproporphyrin III + 3 H2O2</text>
        <dbReference type="Rhea" id="RHEA:43436"/>
        <dbReference type="ChEBI" id="CHEBI:15379"/>
        <dbReference type="ChEBI" id="CHEBI:16240"/>
        <dbReference type="ChEBI" id="CHEBI:57309"/>
        <dbReference type="ChEBI" id="CHEBI:131725"/>
        <dbReference type="EC" id="1.3.3.15"/>
    </reaction>
    <physiologicalReaction direction="left-to-right" evidence="1">
        <dbReference type="Rhea" id="RHEA:43437"/>
    </physiologicalReaction>
</comment>
<dbReference type="UniPathway" id="UPA00252"/>
<dbReference type="STRING" id="644548.SCNU_15829"/>